<evidence type="ECO:0000313" key="2">
    <source>
        <dbReference type="EMBL" id="QNF29278.1"/>
    </source>
</evidence>
<keyword evidence="1" id="KW-0732">Signal</keyword>
<dbReference type="EMBL" id="CP055263">
    <property type="protein sequence ID" value="QNF29278.1"/>
    <property type="molecule type" value="Genomic_DNA"/>
</dbReference>
<dbReference type="RefSeq" id="WP_185653098.1">
    <property type="nucleotide sequence ID" value="NZ_CP055263.1"/>
</dbReference>
<evidence type="ECO:0000313" key="3">
    <source>
        <dbReference type="Proteomes" id="UP000515490"/>
    </source>
</evidence>
<sequence length="132" mass="15437">MMKYLVIFMFLLACTACNTVDKSEALNERNNEEKGLLQTGNDNTRTSDDLLVESREEFNLDNDRDPLHPTKAEELVREKLDLHENEDMIVQYDHLEKGNYIIHVYSVVGVQEKSEAWYMVDLETEDVEPLKR</sequence>
<gene>
    <name evidence="2" type="ORF">HUW50_18400</name>
</gene>
<name>A0ABX6S6U2_9BACI</name>
<proteinExistence type="predicted"/>
<dbReference type="Proteomes" id="UP000515490">
    <property type="component" value="Chromosome"/>
</dbReference>
<keyword evidence="3" id="KW-1185">Reference proteome</keyword>
<protein>
    <recommendedName>
        <fullName evidence="4">PepSY domain-containing protein</fullName>
    </recommendedName>
</protein>
<feature type="chain" id="PRO_5046130168" description="PepSY domain-containing protein" evidence="1">
    <location>
        <begin position="20"/>
        <end position="132"/>
    </location>
</feature>
<accession>A0ABX6S6U2</accession>
<evidence type="ECO:0008006" key="4">
    <source>
        <dbReference type="Google" id="ProtNLM"/>
    </source>
</evidence>
<feature type="signal peptide" evidence="1">
    <location>
        <begin position="1"/>
        <end position="19"/>
    </location>
</feature>
<organism evidence="2 3">
    <name type="scientific">Metabacillus elymi</name>
    <dbReference type="NCBI Taxonomy" id="2745198"/>
    <lineage>
        <taxon>Bacteria</taxon>
        <taxon>Bacillati</taxon>
        <taxon>Bacillota</taxon>
        <taxon>Bacilli</taxon>
        <taxon>Bacillales</taxon>
        <taxon>Bacillaceae</taxon>
        <taxon>Metabacillus</taxon>
    </lineage>
</organism>
<evidence type="ECO:0000256" key="1">
    <source>
        <dbReference type="SAM" id="SignalP"/>
    </source>
</evidence>
<reference evidence="2 3" key="1">
    <citation type="submission" date="2020-06" db="EMBL/GenBank/DDBJ databases">
        <title>Metabacillus dokdonensis sp. nov., isolated from the rhizosphere of Elymus tsukushiensis, a plant native to the Dokdo Islands, Republic of Korea.</title>
        <authorList>
            <person name="Lee S.Y."/>
            <person name="Hwang Y.J."/>
            <person name="Son J.S."/>
            <person name="Ghim S.Y."/>
        </authorList>
    </citation>
    <scope>NUCLEOTIDE SEQUENCE [LARGE SCALE GENOMIC DNA]</scope>
    <source>
        <strain evidence="2 3">KUDC1714</strain>
    </source>
</reference>